<keyword evidence="2" id="KW-0378">Hydrolase</keyword>
<dbReference type="Gene3D" id="2.10.109.10">
    <property type="entry name" value="Umud Fragment, subunit A"/>
    <property type="match status" value="1"/>
</dbReference>
<dbReference type="GO" id="GO:0009003">
    <property type="term" value="F:signal peptidase activity"/>
    <property type="evidence" value="ECO:0007669"/>
    <property type="project" value="UniProtKB-EC"/>
</dbReference>
<name>V5YNU7_9BURK</name>
<dbReference type="SUPFAM" id="SSF51306">
    <property type="entry name" value="LexA/Signal peptidase"/>
    <property type="match status" value="1"/>
</dbReference>
<keyword evidence="4" id="KW-0614">Plasmid</keyword>
<reference evidence="4" key="2">
    <citation type="submission" date="2024-06" db="EMBL/GenBank/DDBJ databases">
        <authorList>
            <person name="Sakai Y."/>
            <person name="Fujii T."/>
        </authorList>
    </citation>
    <scope>NUCLEOTIDE SEQUENCE</scope>
    <source>
        <strain evidence="4">M701</strain>
        <plasmid evidence="4">pM7012</plasmid>
    </source>
</reference>
<evidence type="ECO:0000259" key="3">
    <source>
        <dbReference type="Pfam" id="PF10502"/>
    </source>
</evidence>
<dbReference type="InterPro" id="IPR019533">
    <property type="entry name" value="Peptidase_S26"/>
</dbReference>
<reference evidence="4" key="1">
    <citation type="journal article" date="2014" name="Microbiology">
        <title>A 2,4-dichlorophenoxyacetic acid degradation plasmid pM7012 discloses distribution of an unclassified megaplasmid group across bacterial species.</title>
        <authorList>
            <person name="Sakai Y."/>
            <person name="Ogawa N."/>
            <person name="Shimomura Y."/>
            <person name="Fujii T."/>
        </authorList>
    </citation>
    <scope>NUCLEOTIDE SEQUENCE</scope>
    <source>
        <strain evidence="4">M701</strain>
    </source>
</reference>
<dbReference type="NCBIfam" id="TIGR02227">
    <property type="entry name" value="sigpep_I_bact"/>
    <property type="match status" value="1"/>
</dbReference>
<dbReference type="GO" id="GO:0006465">
    <property type="term" value="P:signal peptide processing"/>
    <property type="evidence" value="ECO:0007669"/>
    <property type="project" value="InterPro"/>
</dbReference>
<dbReference type="InterPro" id="IPR036286">
    <property type="entry name" value="LexA/Signal_pep-like_sf"/>
</dbReference>
<dbReference type="EC" id="3.4.21.89" evidence="2"/>
<evidence type="ECO:0000256" key="1">
    <source>
        <dbReference type="ARBA" id="ARBA00019232"/>
    </source>
</evidence>
<sequence>MRFLRNSLIGTALAFLVGISGVAAFSQHYRIGVDIDPVRCLPENIYWIKLGKPVHLARGDYIAFVPPHGLMLPRFDGRMLAKQIAGLPGDQIVVKNDRAYVNGRFIGALILNGKLGKGAGGFDRVETVPAGKLFVVGTLPRSYDSRYWGFLNQHDLVGTVTPIY</sequence>
<dbReference type="AlphaFoldDB" id="V5YNU7"/>
<comment type="subcellular location">
    <subcellularLocation>
        <location evidence="2">Membrane</location>
        <topology evidence="2">Single-pass type II membrane protein</topology>
    </subcellularLocation>
</comment>
<evidence type="ECO:0000256" key="2">
    <source>
        <dbReference type="RuleBase" id="RU362042"/>
    </source>
</evidence>
<dbReference type="Pfam" id="PF10502">
    <property type="entry name" value="Peptidase_S26"/>
    <property type="match status" value="1"/>
</dbReference>
<comment type="catalytic activity">
    <reaction evidence="2">
        <text>Cleavage of hydrophobic, N-terminal signal or leader sequences from secreted and periplasmic proteins.</text>
        <dbReference type="EC" id="3.4.21.89"/>
    </reaction>
</comment>
<gene>
    <name evidence="4" type="primary">trhF</name>
</gene>
<dbReference type="GO" id="GO:0004252">
    <property type="term" value="F:serine-type endopeptidase activity"/>
    <property type="evidence" value="ECO:0007669"/>
    <property type="project" value="InterPro"/>
</dbReference>
<dbReference type="GO" id="GO:0016020">
    <property type="term" value="C:membrane"/>
    <property type="evidence" value="ECO:0007669"/>
    <property type="project" value="UniProtKB-SubCell"/>
</dbReference>
<accession>V5YNU7</accession>
<dbReference type="InterPro" id="IPR000223">
    <property type="entry name" value="Pept_S26A_signal_pept_1"/>
</dbReference>
<evidence type="ECO:0000313" key="4">
    <source>
        <dbReference type="EMBL" id="BAO19265.1"/>
    </source>
</evidence>
<keyword evidence="2" id="KW-0645">Protease</keyword>
<proteinExistence type="inferred from homology"/>
<dbReference type="EMBL" id="AB853026">
    <property type="protein sequence ID" value="BAO19265.1"/>
    <property type="molecule type" value="Genomic_DNA"/>
</dbReference>
<organism evidence="4">
    <name type="scientific">Burkholderia sp. M701</name>
    <dbReference type="NCBI Taxonomy" id="326454"/>
    <lineage>
        <taxon>Bacteria</taxon>
        <taxon>Pseudomonadati</taxon>
        <taxon>Pseudomonadota</taxon>
        <taxon>Betaproteobacteria</taxon>
        <taxon>Burkholderiales</taxon>
        <taxon>Burkholderiaceae</taxon>
        <taxon>Burkholderia</taxon>
    </lineage>
</organism>
<protein>
    <recommendedName>
        <fullName evidence="1 2">Signal peptidase I</fullName>
        <ecNumber evidence="2">3.4.21.89</ecNumber>
    </recommendedName>
</protein>
<geneLocation type="plasmid" evidence="4">
    <name>pM7012</name>
</geneLocation>
<feature type="domain" description="Peptidase S26" evidence="3">
    <location>
        <begin position="53"/>
        <end position="161"/>
    </location>
</feature>
<comment type="similarity">
    <text evidence="2">Belongs to the peptidase S26 family.</text>
</comment>